<dbReference type="InterPro" id="IPR000253">
    <property type="entry name" value="FHA_dom"/>
</dbReference>
<keyword evidence="8" id="KW-1185">Reference proteome</keyword>
<dbReference type="Proteomes" id="UP000693892">
    <property type="component" value="Unassembled WGS sequence"/>
</dbReference>
<accession>A0A916JVG4</accession>
<dbReference type="EMBL" id="CAJVAP010000006">
    <property type="protein sequence ID" value="CAG7604326.1"/>
    <property type="molecule type" value="Genomic_DNA"/>
</dbReference>
<feature type="domain" description="FtsK" evidence="6">
    <location>
        <begin position="1059"/>
        <end position="1250"/>
    </location>
</feature>
<dbReference type="Pfam" id="PF00498">
    <property type="entry name" value="FHA"/>
    <property type="match status" value="1"/>
</dbReference>
<evidence type="ECO:0000259" key="6">
    <source>
        <dbReference type="PROSITE" id="PS50901"/>
    </source>
</evidence>
<feature type="domain" description="FtsK" evidence="6">
    <location>
        <begin position="722"/>
        <end position="910"/>
    </location>
</feature>
<dbReference type="PANTHER" id="PTHR22683">
    <property type="entry name" value="SPORULATION PROTEIN RELATED"/>
    <property type="match status" value="1"/>
</dbReference>
<evidence type="ECO:0000256" key="1">
    <source>
        <dbReference type="ARBA" id="ARBA00022741"/>
    </source>
</evidence>
<dbReference type="InterPro" id="IPR003593">
    <property type="entry name" value="AAA+_ATPase"/>
</dbReference>
<reference evidence="7" key="1">
    <citation type="submission" date="2021-06" db="EMBL/GenBank/DDBJ databases">
        <authorList>
            <person name="Criscuolo A."/>
        </authorList>
    </citation>
    <scope>NUCLEOTIDE SEQUENCE</scope>
    <source>
        <strain evidence="7">CIP111803</strain>
    </source>
</reference>
<name>A0A916JVG4_9MICO</name>
<gene>
    <name evidence="7" type="ORF">LEUCIP111803_00726</name>
</gene>
<dbReference type="InterPro" id="IPR050206">
    <property type="entry name" value="FtsK/SpoIIIE/SftA"/>
</dbReference>
<keyword evidence="2 3" id="KW-0067">ATP-binding</keyword>
<dbReference type="GO" id="GO:0005524">
    <property type="term" value="F:ATP binding"/>
    <property type="evidence" value="ECO:0007669"/>
    <property type="project" value="UniProtKB-UniRule"/>
</dbReference>
<dbReference type="Pfam" id="PF01580">
    <property type="entry name" value="FtsK_SpoIIIE"/>
    <property type="match status" value="2"/>
</dbReference>
<dbReference type="InterPro" id="IPR002543">
    <property type="entry name" value="FtsK_dom"/>
</dbReference>
<evidence type="ECO:0008006" key="9">
    <source>
        <dbReference type="Google" id="ProtNLM"/>
    </source>
</evidence>
<evidence type="ECO:0000256" key="2">
    <source>
        <dbReference type="ARBA" id="ARBA00022840"/>
    </source>
</evidence>
<evidence type="ECO:0000313" key="7">
    <source>
        <dbReference type="EMBL" id="CAG7604326.1"/>
    </source>
</evidence>
<dbReference type="SMART" id="SM00240">
    <property type="entry name" value="FHA"/>
    <property type="match status" value="1"/>
</dbReference>
<dbReference type="PROSITE" id="PS50006">
    <property type="entry name" value="FHA_DOMAIN"/>
    <property type="match status" value="1"/>
</dbReference>
<dbReference type="CDD" id="cd01127">
    <property type="entry name" value="TrwB_TraG_TraD_VirD4"/>
    <property type="match status" value="1"/>
</dbReference>
<feature type="domain" description="FHA" evidence="5">
    <location>
        <begin position="133"/>
        <end position="183"/>
    </location>
</feature>
<dbReference type="SMART" id="SM00382">
    <property type="entry name" value="AAA"/>
    <property type="match status" value="2"/>
</dbReference>
<evidence type="ECO:0000313" key="8">
    <source>
        <dbReference type="Proteomes" id="UP000693892"/>
    </source>
</evidence>
<proteinExistence type="predicted"/>
<comment type="caution">
    <text evidence="7">The sequence shown here is derived from an EMBL/GenBank/DDBJ whole genome shotgun (WGS) entry which is preliminary data.</text>
</comment>
<dbReference type="GO" id="GO:0003677">
    <property type="term" value="F:DNA binding"/>
    <property type="evidence" value="ECO:0007669"/>
    <property type="project" value="InterPro"/>
</dbReference>
<evidence type="ECO:0000256" key="4">
    <source>
        <dbReference type="SAM" id="MobiDB-lite"/>
    </source>
</evidence>
<sequence length="1618" mass="171237">MRLKLSLLLPEGARNDILLSCDVTATVGELARALIRAGAAGNPELERAAGQRLMPVTLLGRAVGGESILLDPMSPITGSGLQSGWEIRPVAEFGTEDIAERRKIPRLIEDAGVIEVRSGAQRGVRFSLIAGRNLIGRDRACRIRLADRSVSRRHAEILFDPERGFVIRDLDSANGILIDGEPFRERAVSRRCELTLGDACLTLVPGPIPAPVPSLVHAVTHIRAPRVVPRFPSTERELPAPPAPKEAHRLPIVAVLAPLLIGTAMYAITRSPASLIMVVLSPVMMIGAWLDGVFGGRRRSGHETRRFGERLAAERERLDELRRLEIAVRAQEVPATAEVEAAIAGRGALLWTRRPEHRSFLEVRLGDGELRSRTRLVLPPHEDTAPAHRRELEALADRYRDVGPVPVTEHLDRCGCLGIAGRSRRAGGMARALILQLVGLHSPEDLVLACFAGSGHETEWSWLAWLPHVDPVGGPIPTGQLADSPERCTGLLQALEALADARAAHTRERRRTRSDLDAGAQGSTGPSDAAPGPPALPIVIVLVLDGHAADRSRLIALAEVGPDVGIHLVWVADDPTRLPAACRTFVAFDAPPPDGGVCGVGNPGEAASTVAEDCAEGAEAQVGFVRSGTVVPLARAESTEPSTAAELACGFASVEDAATRVLDESDLPRAVALPDLHDIDLLGGAEPIVQAWASSGSILADWRRGDERPTGSLAVVVGQGPAGPTTIDLRSHGPHALVGGTTGAGKSEFLQSWIMSLAASVSPDRIAFLLVDYKGGAAFAECVDLPHTVGLVTDLNPHLVSRALVSLRAELRYREELLARHGAKDLLTMERRSDPATPPMLVIVIDEFAALAGEVPEFVDGVIDIAQRGRSLGLHLIMATQRPAGVITDNLRANTNLRVALRMADESDSTDVIGVQDAAFFDAASPGRGAIKIGPGRIAHFQTGYLGGRADENERGGEIEIRSLGFRGDEQWDLPVAERPRRSDARPARDIERLRDAIVEAAVEAGIAAPRRPWLDELPRSLSLAECEQYAGTGTGDDDERGLNRPVIGLIDDPAAQAQRPLHLDLDEVGNVAIAGSGGTGKTSALITLAVALSRMGVDDPVQLYAIDAAGGALGALRSLPTVGAVASSADRELVGRVLRRLAEVVAERGPRFAEARAGGLESYRRADGGCGSEPRVVLLLDGFHAFRQTAETFGAASPFEALGDIMRSGRSVGVHVVITCDRPAAIPSSLTAALPLQFVLRLTNPHDYDHIGVDRDAFEEAPPGRAIAAGDGREIQFALVGGHGELAAQAAEVDALARDLDARGVARAPRIVNAPALTRLAELPTALSVATGTSPGSPTSRSRPVYGFDTRTFQPVSLPASGLGVIAGPSGSGLSTAMLSCRAALARWAAEERRPLEATLLTFVEDGLRRHTGWDRTACGEDEVAEAAARLVERLGGRPARGGARGGALGDPFGTDSLSDGLFADASPVSVDRPAPIDTPARVDPELPSVARPREESRAAAVLEGPVPEHPGLVVVERAADAEGTAALPQLIALAKAARRSGTLVLFELETGSAGGIWELFSALRQPRWGLTLQPDDAEAQTPFREDLGRVRRADFPPGRGFAIEAGRVTPIHVALP</sequence>
<feature type="region of interest" description="Disordered" evidence="4">
    <location>
        <begin position="503"/>
        <end position="532"/>
    </location>
</feature>
<protein>
    <recommendedName>
        <fullName evidence="9">S-DNA-T family DNA segregation ATPase FtsK/SpoIIIE</fullName>
    </recommendedName>
</protein>
<keyword evidence="1 3" id="KW-0547">Nucleotide-binding</keyword>
<dbReference type="CDD" id="cd00060">
    <property type="entry name" value="FHA"/>
    <property type="match status" value="1"/>
</dbReference>
<dbReference type="PROSITE" id="PS50901">
    <property type="entry name" value="FTSK"/>
    <property type="match status" value="2"/>
</dbReference>
<organism evidence="7 8">
    <name type="scientific">Leucobacter soli</name>
    <dbReference type="NCBI Taxonomy" id="2812850"/>
    <lineage>
        <taxon>Bacteria</taxon>
        <taxon>Bacillati</taxon>
        <taxon>Actinomycetota</taxon>
        <taxon>Actinomycetes</taxon>
        <taxon>Micrococcales</taxon>
        <taxon>Microbacteriaceae</taxon>
        <taxon>Leucobacter</taxon>
    </lineage>
</organism>
<dbReference type="RefSeq" id="WP_218114352.1">
    <property type="nucleotide sequence ID" value="NZ_CAJVAP010000006.1"/>
</dbReference>
<evidence type="ECO:0000259" key="5">
    <source>
        <dbReference type="PROSITE" id="PS50006"/>
    </source>
</evidence>
<feature type="binding site" evidence="3">
    <location>
        <begin position="1076"/>
        <end position="1083"/>
    </location>
    <ligand>
        <name>ATP</name>
        <dbReference type="ChEBI" id="CHEBI:30616"/>
    </ligand>
</feature>
<dbReference type="PANTHER" id="PTHR22683:SF1">
    <property type="entry name" value="TYPE VII SECRETION SYSTEM PROTEIN ESSC"/>
    <property type="match status" value="1"/>
</dbReference>
<feature type="binding site" evidence="3">
    <location>
        <begin position="740"/>
        <end position="747"/>
    </location>
    <ligand>
        <name>ATP</name>
        <dbReference type="ChEBI" id="CHEBI:30616"/>
    </ligand>
</feature>
<evidence type="ECO:0000256" key="3">
    <source>
        <dbReference type="PROSITE-ProRule" id="PRU00289"/>
    </source>
</evidence>